<dbReference type="InterPro" id="IPR047854">
    <property type="entry name" value="RFC_lid"/>
</dbReference>
<dbReference type="GO" id="GO:0006261">
    <property type="term" value="P:DNA-templated DNA replication"/>
    <property type="evidence" value="ECO:0007669"/>
    <property type="project" value="TreeGrafter"/>
</dbReference>
<sequence length="334" mass="38113">MNRGRSYLSEQPLLLWAEKYRPRTLDEVVNQKEVVARLKKFVEEKNMPHLLFAGPPGTGKTTLAHCLAHDLYGDNYRQYMLELNASDERGIDVIRSKVKEFARTRVAGEVPFKIILLDEADNMTADAQQALRRLMELYTATTRFILIANYPSKIIEPIQSRCAVFRFTPLSREDVVERLKYIAEKENVKYNTEALETIHELSEGDMRKAINILQAASALGEVTVEAVYKVVGLAHPKEVRQMLQLALSGNFTEARSKLRELMLNYGLSGLDIIRQIHREIFSSDIKLSDEARIMIADYAGEIQFRLVEGADDEIQLNAFLARLAFMGKKFRPTS</sequence>
<dbReference type="SUPFAM" id="SSF48019">
    <property type="entry name" value="post-AAA+ oligomerization domain-like"/>
    <property type="match status" value="1"/>
</dbReference>
<dbReference type="RefSeq" id="WP_014736759.1">
    <property type="nucleotide sequence ID" value="NC_017954.1"/>
</dbReference>
<dbReference type="CDD" id="cd18140">
    <property type="entry name" value="HLD_clamp_RFC"/>
    <property type="match status" value="1"/>
</dbReference>
<evidence type="ECO:0000256" key="7">
    <source>
        <dbReference type="HAMAP-Rule" id="MF_01509"/>
    </source>
</evidence>
<dbReference type="InParanoid" id="I3TCM0"/>
<evidence type="ECO:0000256" key="3">
    <source>
        <dbReference type="ARBA" id="ARBA00022705"/>
    </source>
</evidence>
<dbReference type="SMART" id="SM00382">
    <property type="entry name" value="AAA"/>
    <property type="match status" value="1"/>
</dbReference>
<evidence type="ECO:0000256" key="2">
    <source>
        <dbReference type="ARBA" id="ARBA00014164"/>
    </source>
</evidence>
<gene>
    <name evidence="7" type="primary">rfcS</name>
    <name evidence="9" type="ordered locus">TCELL_0083</name>
</gene>
<dbReference type="EMBL" id="CP003531">
    <property type="protein sequence ID" value="AFK50508.1"/>
    <property type="molecule type" value="Genomic_DNA"/>
</dbReference>
<dbReference type="GO" id="GO:0016887">
    <property type="term" value="F:ATP hydrolysis activity"/>
    <property type="evidence" value="ECO:0007669"/>
    <property type="project" value="InterPro"/>
</dbReference>
<dbReference type="Gene3D" id="3.40.50.300">
    <property type="entry name" value="P-loop containing nucleotide triphosphate hydrolases"/>
    <property type="match status" value="1"/>
</dbReference>
<dbReference type="FunCoup" id="I3TCM0">
    <property type="interactions" value="111"/>
</dbReference>
<evidence type="ECO:0000256" key="4">
    <source>
        <dbReference type="ARBA" id="ARBA00022741"/>
    </source>
</evidence>
<dbReference type="Pfam" id="PF08542">
    <property type="entry name" value="Rep_fac_C"/>
    <property type="match status" value="1"/>
</dbReference>
<dbReference type="Pfam" id="PF21960">
    <property type="entry name" value="RCF1-5-like_lid"/>
    <property type="match status" value="1"/>
</dbReference>
<dbReference type="HAMAP" id="MF_01509">
    <property type="entry name" value="RfcS"/>
    <property type="match status" value="1"/>
</dbReference>
<proteinExistence type="inferred from homology"/>
<evidence type="ECO:0000256" key="6">
    <source>
        <dbReference type="ARBA" id="ARBA00031749"/>
    </source>
</evidence>
<dbReference type="HOGENOM" id="CLU_042324_2_1_2"/>
<name>I3TCM0_THEC1</name>
<dbReference type="NCBIfam" id="NF001679">
    <property type="entry name" value="PRK00440.1"/>
    <property type="match status" value="1"/>
</dbReference>
<dbReference type="Gene3D" id="1.20.272.10">
    <property type="match status" value="1"/>
</dbReference>
<protein>
    <recommendedName>
        <fullName evidence="2 7">Replication factor C small subunit</fullName>
        <shortName evidence="7">RFC small subunit</shortName>
    </recommendedName>
    <alternativeName>
        <fullName evidence="6 7">Clamp loader small subunit</fullName>
    </alternativeName>
</protein>
<dbReference type="InterPro" id="IPR050238">
    <property type="entry name" value="DNA_Rep/Repair_Clamp_Loader"/>
</dbReference>
<dbReference type="InterPro" id="IPR023748">
    <property type="entry name" value="Rep_factor-C_ssu_arc"/>
</dbReference>
<feature type="domain" description="AAA+ ATPase" evidence="8">
    <location>
        <begin position="46"/>
        <end position="177"/>
    </location>
</feature>
<dbReference type="eggNOG" id="arCOG00469">
    <property type="taxonomic scope" value="Archaea"/>
</dbReference>
<comment type="similarity">
    <text evidence="1 7">Belongs to the activator 1 small subunits family. RfcS subfamily.</text>
</comment>
<organism evidence="9 10">
    <name type="scientific">Thermogladius calderae (strain DSM 22663 / VKM B-2946 / 1633)</name>
    <dbReference type="NCBI Taxonomy" id="1184251"/>
    <lineage>
        <taxon>Archaea</taxon>
        <taxon>Thermoproteota</taxon>
        <taxon>Thermoprotei</taxon>
        <taxon>Desulfurococcales</taxon>
        <taxon>Desulfurococcaceae</taxon>
        <taxon>Thermogladius</taxon>
    </lineage>
</organism>
<dbReference type="InterPro" id="IPR013748">
    <property type="entry name" value="Rep_factorC_C"/>
</dbReference>
<dbReference type="AlphaFoldDB" id="I3TCM0"/>
<dbReference type="InterPro" id="IPR003959">
    <property type="entry name" value="ATPase_AAA_core"/>
</dbReference>
<dbReference type="GO" id="GO:0006281">
    <property type="term" value="P:DNA repair"/>
    <property type="evidence" value="ECO:0007669"/>
    <property type="project" value="TreeGrafter"/>
</dbReference>
<reference evidence="9 10" key="1">
    <citation type="journal article" date="2012" name="J. Bacteriol.">
        <title>Complete genome sequence of the hyperthermophilic cellulolytic Crenarchaeon 'Thermogladius cellulolyticus' 1633.</title>
        <authorList>
            <person name="Mardanov A.V."/>
            <person name="Kochetkova T.V."/>
            <person name="Beletsky A.V."/>
            <person name="Bonch-Osmolovskaya E.A."/>
            <person name="Ravin N.V."/>
            <person name="Skryabin K.G."/>
        </authorList>
    </citation>
    <scope>NUCLEOTIDE SEQUENCE [LARGE SCALE GENOMIC DNA]</scope>
    <source>
        <strain evidence="10">DSM 22663 / VKM B-2946 / 1633</strain>
    </source>
</reference>
<dbReference type="GO" id="GO:0005663">
    <property type="term" value="C:DNA replication factor C complex"/>
    <property type="evidence" value="ECO:0007669"/>
    <property type="project" value="InterPro"/>
</dbReference>
<dbReference type="InterPro" id="IPR008921">
    <property type="entry name" value="DNA_pol3_clamp-load_cplx_C"/>
</dbReference>
<keyword evidence="5 7" id="KW-0067">ATP-binding</keyword>
<dbReference type="FunFam" id="1.10.8.60:FF:000012">
    <property type="entry name" value="Replication factor C subunit 4"/>
    <property type="match status" value="1"/>
</dbReference>
<evidence type="ECO:0000313" key="10">
    <source>
        <dbReference type="Proteomes" id="UP000005270"/>
    </source>
</evidence>
<dbReference type="Proteomes" id="UP000005270">
    <property type="component" value="Chromosome"/>
</dbReference>
<dbReference type="CDD" id="cd00009">
    <property type="entry name" value="AAA"/>
    <property type="match status" value="1"/>
</dbReference>
<dbReference type="GO" id="GO:0003677">
    <property type="term" value="F:DNA binding"/>
    <property type="evidence" value="ECO:0007669"/>
    <property type="project" value="InterPro"/>
</dbReference>
<accession>I3TCM0</accession>
<dbReference type="PANTHER" id="PTHR11669:SF20">
    <property type="entry name" value="REPLICATION FACTOR C SUBUNIT 4"/>
    <property type="match status" value="1"/>
</dbReference>
<dbReference type="KEGG" id="thg:TCELL_0083"/>
<comment type="subunit">
    <text evidence="7">Heteromultimer composed of small subunits (RfcS) and large subunits (RfcL).</text>
</comment>
<dbReference type="InterPro" id="IPR003593">
    <property type="entry name" value="AAA+_ATPase"/>
</dbReference>
<dbReference type="Gene3D" id="1.10.8.60">
    <property type="match status" value="1"/>
</dbReference>
<dbReference type="Pfam" id="PF00004">
    <property type="entry name" value="AAA"/>
    <property type="match status" value="1"/>
</dbReference>
<comment type="function">
    <text evidence="7">Part of the RFC clamp loader complex which loads the PCNA sliding clamp onto DNA.</text>
</comment>
<evidence type="ECO:0000256" key="1">
    <source>
        <dbReference type="ARBA" id="ARBA00009668"/>
    </source>
</evidence>
<dbReference type="PANTHER" id="PTHR11669">
    <property type="entry name" value="REPLICATION FACTOR C / DNA POLYMERASE III GAMMA-TAU SUBUNIT"/>
    <property type="match status" value="1"/>
</dbReference>
<keyword evidence="3 7" id="KW-0235">DNA replication</keyword>
<dbReference type="FunFam" id="1.20.272.10:FF:000029">
    <property type="entry name" value="Replication factor C small subunit"/>
    <property type="match status" value="1"/>
</dbReference>
<dbReference type="STRING" id="1184251.TCELL_0083"/>
<dbReference type="OrthoDB" id="7928at2157"/>
<evidence type="ECO:0000313" key="9">
    <source>
        <dbReference type="EMBL" id="AFK50508.1"/>
    </source>
</evidence>
<dbReference type="InterPro" id="IPR027417">
    <property type="entry name" value="P-loop_NTPase"/>
</dbReference>
<dbReference type="GO" id="GO:0003689">
    <property type="term" value="F:DNA clamp loader activity"/>
    <property type="evidence" value="ECO:0007669"/>
    <property type="project" value="UniProtKB-UniRule"/>
</dbReference>
<keyword evidence="4 7" id="KW-0547">Nucleotide-binding</keyword>
<feature type="binding site" evidence="7">
    <location>
        <begin position="54"/>
        <end position="61"/>
    </location>
    <ligand>
        <name>ATP</name>
        <dbReference type="ChEBI" id="CHEBI:30616"/>
    </ligand>
</feature>
<dbReference type="SUPFAM" id="SSF52540">
    <property type="entry name" value="P-loop containing nucleoside triphosphate hydrolases"/>
    <property type="match status" value="1"/>
</dbReference>
<keyword evidence="10" id="KW-1185">Reference proteome</keyword>
<evidence type="ECO:0000259" key="8">
    <source>
        <dbReference type="SMART" id="SM00382"/>
    </source>
</evidence>
<dbReference type="GO" id="GO:0005524">
    <property type="term" value="F:ATP binding"/>
    <property type="evidence" value="ECO:0007669"/>
    <property type="project" value="UniProtKB-UniRule"/>
</dbReference>
<evidence type="ECO:0000256" key="5">
    <source>
        <dbReference type="ARBA" id="ARBA00022840"/>
    </source>
</evidence>
<dbReference type="FunFam" id="3.40.50.300:FF:000129">
    <property type="entry name" value="Replication factor C subunit 5"/>
    <property type="match status" value="1"/>
</dbReference>
<dbReference type="GeneID" id="13012351"/>